<dbReference type="GO" id="GO:0012505">
    <property type="term" value="C:endomembrane system"/>
    <property type="evidence" value="ECO:0007669"/>
    <property type="project" value="UniProtKB-SubCell"/>
</dbReference>
<evidence type="ECO:0000256" key="3">
    <source>
        <dbReference type="ARBA" id="ARBA00022989"/>
    </source>
</evidence>
<proteinExistence type="predicted"/>
<feature type="transmembrane region" description="Helical" evidence="5">
    <location>
        <begin position="102"/>
        <end position="121"/>
    </location>
</feature>
<feature type="transmembrane region" description="Helical" evidence="5">
    <location>
        <begin position="173"/>
        <end position="192"/>
    </location>
</feature>
<organism evidence="6 7">
    <name type="scientific">Candidatus Sherwoodlollariibacterium unditelluris</name>
    <dbReference type="NCBI Taxonomy" id="1974757"/>
    <lineage>
        <taxon>Bacteria</taxon>
        <taxon>Pseudomonadati</taxon>
        <taxon>Candidatus Omnitrophota</taxon>
        <taxon>Candidatus Sherwoodlollariibacterium</taxon>
    </lineage>
</organism>
<evidence type="ECO:0008006" key="8">
    <source>
        <dbReference type="Google" id="ProtNLM"/>
    </source>
</evidence>
<evidence type="ECO:0000256" key="4">
    <source>
        <dbReference type="ARBA" id="ARBA00023136"/>
    </source>
</evidence>
<comment type="caution">
    <text evidence="6">The sequence shown here is derived from an EMBL/GenBank/DDBJ whole genome shotgun (WGS) entry which is preliminary data.</text>
</comment>
<dbReference type="Pfam" id="PF04191">
    <property type="entry name" value="PEMT"/>
    <property type="match status" value="1"/>
</dbReference>
<dbReference type="Proteomes" id="UP000231292">
    <property type="component" value="Unassembled WGS sequence"/>
</dbReference>
<dbReference type="PANTHER" id="PTHR12714:SF9">
    <property type="entry name" value="PROTEIN-S-ISOPRENYLCYSTEINE O-METHYLTRANSFERASE"/>
    <property type="match status" value="1"/>
</dbReference>
<comment type="subcellular location">
    <subcellularLocation>
        <location evidence="1">Endomembrane system</location>
        <topology evidence="1">Multi-pass membrane protein</topology>
    </subcellularLocation>
</comment>
<reference evidence="6 7" key="1">
    <citation type="submission" date="2017-09" db="EMBL/GenBank/DDBJ databases">
        <title>Depth-based differentiation of microbial function through sediment-hosted aquifers and enrichment of novel symbionts in the deep terrestrial subsurface.</title>
        <authorList>
            <person name="Probst A.J."/>
            <person name="Ladd B."/>
            <person name="Jarett J.K."/>
            <person name="Geller-Mcgrath D.E."/>
            <person name="Sieber C.M."/>
            <person name="Emerson J.B."/>
            <person name="Anantharaman K."/>
            <person name="Thomas B.C."/>
            <person name="Malmstrom R."/>
            <person name="Stieglmeier M."/>
            <person name="Klingl A."/>
            <person name="Woyke T."/>
            <person name="Ryan C.M."/>
            <person name="Banfield J.F."/>
        </authorList>
    </citation>
    <scope>NUCLEOTIDE SEQUENCE [LARGE SCALE GENOMIC DNA]</scope>
    <source>
        <strain evidence="6">CG23_combo_of_CG06-09_8_20_14_all_41_10</strain>
    </source>
</reference>
<evidence type="ECO:0000313" key="7">
    <source>
        <dbReference type="Proteomes" id="UP000231292"/>
    </source>
</evidence>
<feature type="transmembrane region" description="Helical" evidence="5">
    <location>
        <begin position="38"/>
        <end position="57"/>
    </location>
</feature>
<keyword evidence="2 5" id="KW-0812">Transmembrane</keyword>
<accession>A0A2G9YHM2</accession>
<feature type="transmembrane region" description="Helical" evidence="5">
    <location>
        <begin position="7"/>
        <end position="26"/>
    </location>
</feature>
<feature type="transmembrane region" description="Helical" evidence="5">
    <location>
        <begin position="78"/>
        <end position="96"/>
    </location>
</feature>
<dbReference type="EMBL" id="PCRK01000172">
    <property type="protein sequence ID" value="PIP18726.1"/>
    <property type="molecule type" value="Genomic_DNA"/>
</dbReference>
<dbReference type="PANTHER" id="PTHR12714">
    <property type="entry name" value="PROTEIN-S ISOPRENYLCYSTEINE O-METHYLTRANSFERASE"/>
    <property type="match status" value="1"/>
</dbReference>
<gene>
    <name evidence="6" type="ORF">COX41_06710</name>
</gene>
<evidence type="ECO:0000313" key="6">
    <source>
        <dbReference type="EMBL" id="PIP18726.1"/>
    </source>
</evidence>
<dbReference type="AlphaFoldDB" id="A0A2G9YHM2"/>
<evidence type="ECO:0000256" key="2">
    <source>
        <dbReference type="ARBA" id="ARBA00022692"/>
    </source>
</evidence>
<sequence>MKKRLKINGVVMFLTTILLVAFPTIFLRMDIIGPAEEVAEIFGIALILLGQLIRVSARGFKSGHSQNGFVLVQDGPYALVRNPMYLGIFLIGLGVVLMLFKWWVVAIFIIFFVIRYILLIYTEEKRLVSLFPESYPAYCKDVPQRIFPSITTLLEKDIHEYLPLKLKWIKREIGSISAVLFLVLLVESWGDISHGGIAVYLKGAAGMFAVIILFICLLGYLSRRTGNQNGSAKGQDNL</sequence>
<dbReference type="InterPro" id="IPR007318">
    <property type="entry name" value="Phopholipid_MeTrfase"/>
</dbReference>
<feature type="transmembrane region" description="Helical" evidence="5">
    <location>
        <begin position="198"/>
        <end position="221"/>
    </location>
</feature>
<evidence type="ECO:0000256" key="1">
    <source>
        <dbReference type="ARBA" id="ARBA00004127"/>
    </source>
</evidence>
<protein>
    <recommendedName>
        <fullName evidence="8">Steroid 5-alpha reductase C-terminal domain-containing protein</fullName>
    </recommendedName>
</protein>
<keyword evidence="4 5" id="KW-0472">Membrane</keyword>
<dbReference type="GO" id="GO:0016740">
    <property type="term" value="F:transferase activity"/>
    <property type="evidence" value="ECO:0007669"/>
    <property type="project" value="UniProtKB-ARBA"/>
</dbReference>
<dbReference type="Gene3D" id="1.20.120.1630">
    <property type="match status" value="1"/>
</dbReference>
<evidence type="ECO:0000256" key="5">
    <source>
        <dbReference type="SAM" id="Phobius"/>
    </source>
</evidence>
<keyword evidence="3 5" id="KW-1133">Transmembrane helix</keyword>
<name>A0A2G9YHM2_9BACT</name>